<gene>
    <name evidence="2" type="ORF">EGR_06255</name>
</gene>
<dbReference type="RefSeq" id="XP_024350027.1">
    <property type="nucleotide sequence ID" value="XM_024495504.1"/>
</dbReference>
<evidence type="ECO:0000256" key="1">
    <source>
        <dbReference type="SAM" id="Phobius"/>
    </source>
</evidence>
<dbReference type="EMBL" id="APAU02000054">
    <property type="protein sequence ID" value="EUB58831.1"/>
    <property type="molecule type" value="Genomic_DNA"/>
</dbReference>
<name>W6UDE7_ECHGR</name>
<keyword evidence="1" id="KW-0472">Membrane</keyword>
<accession>W6UDE7</accession>
<dbReference type="AlphaFoldDB" id="W6UDE7"/>
<organism evidence="2 3">
    <name type="scientific">Echinococcus granulosus</name>
    <name type="common">Hydatid tapeworm</name>
    <dbReference type="NCBI Taxonomy" id="6210"/>
    <lineage>
        <taxon>Eukaryota</taxon>
        <taxon>Metazoa</taxon>
        <taxon>Spiralia</taxon>
        <taxon>Lophotrochozoa</taxon>
        <taxon>Platyhelminthes</taxon>
        <taxon>Cestoda</taxon>
        <taxon>Eucestoda</taxon>
        <taxon>Cyclophyllidea</taxon>
        <taxon>Taeniidae</taxon>
        <taxon>Echinococcus</taxon>
        <taxon>Echinococcus granulosus group</taxon>
    </lineage>
</organism>
<keyword evidence="1" id="KW-0812">Transmembrane</keyword>
<sequence length="90" mass="10112">MKERLATNETFGKKGRGNDVNHLFFENTATAAVLQFLNECCCQLLSIESQIKCSQPNAVCIKKKCLILIGTIVILLPCVQYYLLKTGFLR</sequence>
<proteinExistence type="predicted"/>
<reference evidence="2 3" key="1">
    <citation type="journal article" date="2013" name="Nat. Genet.">
        <title>The genome of the hydatid tapeworm Echinococcus granulosus.</title>
        <authorList>
            <person name="Zheng H."/>
            <person name="Zhang W."/>
            <person name="Zhang L."/>
            <person name="Zhang Z."/>
            <person name="Li J."/>
            <person name="Lu G."/>
            <person name="Zhu Y."/>
            <person name="Wang Y."/>
            <person name="Huang Y."/>
            <person name="Liu J."/>
            <person name="Kang H."/>
            <person name="Chen J."/>
            <person name="Wang L."/>
            <person name="Chen A."/>
            <person name="Yu S."/>
            <person name="Gao Z."/>
            <person name="Jin L."/>
            <person name="Gu W."/>
            <person name="Wang Z."/>
            <person name="Zhao L."/>
            <person name="Shi B."/>
            <person name="Wen H."/>
            <person name="Lin R."/>
            <person name="Jones M.K."/>
            <person name="Brejova B."/>
            <person name="Vinar T."/>
            <person name="Zhao G."/>
            <person name="McManus D.P."/>
            <person name="Chen Z."/>
            <person name="Zhou Y."/>
            <person name="Wang S."/>
        </authorList>
    </citation>
    <scope>NUCLEOTIDE SEQUENCE [LARGE SCALE GENOMIC DNA]</scope>
</reference>
<dbReference type="KEGG" id="egl:EGR_06255"/>
<protein>
    <recommendedName>
        <fullName evidence="4">Transmembrane protein</fullName>
    </recommendedName>
</protein>
<comment type="caution">
    <text evidence="2">The sequence shown here is derived from an EMBL/GenBank/DDBJ whole genome shotgun (WGS) entry which is preliminary data.</text>
</comment>
<evidence type="ECO:0000313" key="3">
    <source>
        <dbReference type="Proteomes" id="UP000019149"/>
    </source>
</evidence>
<dbReference type="CTD" id="36341970"/>
<dbReference type="GeneID" id="36341970"/>
<feature type="transmembrane region" description="Helical" evidence="1">
    <location>
        <begin position="65"/>
        <end position="84"/>
    </location>
</feature>
<evidence type="ECO:0008006" key="4">
    <source>
        <dbReference type="Google" id="ProtNLM"/>
    </source>
</evidence>
<keyword evidence="3" id="KW-1185">Reference proteome</keyword>
<keyword evidence="1" id="KW-1133">Transmembrane helix</keyword>
<evidence type="ECO:0000313" key="2">
    <source>
        <dbReference type="EMBL" id="EUB58831.1"/>
    </source>
</evidence>
<dbReference type="Proteomes" id="UP000019149">
    <property type="component" value="Unassembled WGS sequence"/>
</dbReference>